<gene>
    <name evidence="11" type="ORF">ONB1V03_LOCUS14160</name>
</gene>
<dbReference type="InterPro" id="IPR006593">
    <property type="entry name" value="Cyt_b561/ferric_Rdtase_TM"/>
</dbReference>
<protein>
    <recommendedName>
        <fullName evidence="10">Reelin domain-containing protein</fullName>
    </recommendedName>
</protein>
<keyword evidence="6 9" id="KW-0472">Membrane</keyword>
<evidence type="ECO:0000256" key="9">
    <source>
        <dbReference type="SAM" id="Phobius"/>
    </source>
</evidence>
<dbReference type="OrthoDB" id="6488868at2759"/>
<evidence type="ECO:0000313" key="11">
    <source>
        <dbReference type="EMBL" id="CAD7657533.1"/>
    </source>
</evidence>
<name>A0A7R9MCL3_9ACAR</name>
<feature type="non-terminal residue" evidence="11">
    <location>
        <position position="387"/>
    </location>
</feature>
<keyword evidence="4" id="KW-0249">Electron transport</keyword>
<accession>A0A7R9MCL3</accession>
<sequence>NTLTHRSGTPKYKVETSWTPPRGFIGGVIFRATIVQSKNVFWTALDSQSIHISAPVVIQHKPNLAYNRQGDIAESKQSAPPGDNIHASSVPHSQSSTDASHSRISYDICDKKFCIGLPVNCVKFRTCNMLLAGGYVSRGDGDDSVTDCMVTDGRPVLRNSVNIGRSNEYLSANEYHGVSPLNTTYSNGILYCKWRRRRRSTVRGNAYDLKDKKYYILLAFGLLGANEDKEFHTERLASDQSVDIRVVGHVITHSTTFLIQIHGTFMIVAWLGCVSIAIFMARYFKHLWPEETLFGVQIWFAGPHQLFGLAAIIISVVNPIGAAMRPKPLSSKRWIFNWFHFNWFHFVLGNAGHICAITALFLAYNLSVNQLSQIYLWILIMYEITIT</sequence>
<keyword evidence="7" id="KW-0325">Glycoprotein</keyword>
<keyword evidence="12" id="KW-1185">Reference proteome</keyword>
<evidence type="ECO:0000256" key="8">
    <source>
        <dbReference type="SAM" id="MobiDB-lite"/>
    </source>
</evidence>
<dbReference type="InterPro" id="IPR042307">
    <property type="entry name" value="Reeler_sf"/>
</dbReference>
<comment type="subcellular location">
    <subcellularLocation>
        <location evidence="1">Membrane</location>
    </subcellularLocation>
</comment>
<evidence type="ECO:0000256" key="1">
    <source>
        <dbReference type="ARBA" id="ARBA00004370"/>
    </source>
</evidence>
<feature type="compositionally biased region" description="Polar residues" evidence="8">
    <location>
        <begin position="86"/>
        <end position="98"/>
    </location>
</feature>
<evidence type="ECO:0000313" key="12">
    <source>
        <dbReference type="Proteomes" id="UP000728032"/>
    </source>
</evidence>
<evidence type="ECO:0000256" key="3">
    <source>
        <dbReference type="ARBA" id="ARBA00022692"/>
    </source>
</evidence>
<feature type="transmembrane region" description="Helical" evidence="9">
    <location>
        <begin position="343"/>
        <end position="364"/>
    </location>
</feature>
<dbReference type="GO" id="GO:0016020">
    <property type="term" value="C:membrane"/>
    <property type="evidence" value="ECO:0007669"/>
    <property type="project" value="UniProtKB-SubCell"/>
</dbReference>
<dbReference type="EMBL" id="OC928004">
    <property type="protein sequence ID" value="CAD7657533.1"/>
    <property type="molecule type" value="Genomic_DNA"/>
</dbReference>
<dbReference type="InterPro" id="IPR002861">
    <property type="entry name" value="Reeler_dom"/>
</dbReference>
<dbReference type="SMART" id="SM00665">
    <property type="entry name" value="B561"/>
    <property type="match status" value="1"/>
</dbReference>
<dbReference type="Pfam" id="PF02014">
    <property type="entry name" value="Reeler"/>
    <property type="match status" value="1"/>
</dbReference>
<reference evidence="11" key="1">
    <citation type="submission" date="2020-11" db="EMBL/GenBank/DDBJ databases">
        <authorList>
            <person name="Tran Van P."/>
        </authorList>
    </citation>
    <scope>NUCLEOTIDE SEQUENCE</scope>
</reference>
<feature type="region of interest" description="Disordered" evidence="8">
    <location>
        <begin position="74"/>
        <end position="98"/>
    </location>
</feature>
<keyword evidence="5 9" id="KW-1133">Transmembrane helix</keyword>
<evidence type="ECO:0000256" key="4">
    <source>
        <dbReference type="ARBA" id="ARBA00022982"/>
    </source>
</evidence>
<evidence type="ECO:0000259" key="10">
    <source>
        <dbReference type="PROSITE" id="PS51019"/>
    </source>
</evidence>
<evidence type="ECO:0000256" key="5">
    <source>
        <dbReference type="ARBA" id="ARBA00022989"/>
    </source>
</evidence>
<dbReference type="CDD" id="cd08544">
    <property type="entry name" value="Reeler"/>
    <property type="match status" value="1"/>
</dbReference>
<dbReference type="PROSITE" id="PS51019">
    <property type="entry name" value="REELIN"/>
    <property type="match status" value="1"/>
</dbReference>
<dbReference type="CDD" id="cd08760">
    <property type="entry name" value="Cyt_b561_FRRS1_like"/>
    <property type="match status" value="1"/>
</dbReference>
<evidence type="ECO:0000256" key="2">
    <source>
        <dbReference type="ARBA" id="ARBA00022448"/>
    </source>
</evidence>
<feature type="transmembrane region" description="Helical" evidence="9">
    <location>
        <begin position="264"/>
        <end position="284"/>
    </location>
</feature>
<dbReference type="Proteomes" id="UP000728032">
    <property type="component" value="Unassembled WGS sequence"/>
</dbReference>
<proteinExistence type="predicted"/>
<feature type="domain" description="Reelin" evidence="10">
    <location>
        <begin position="1"/>
        <end position="65"/>
    </location>
</feature>
<keyword evidence="2" id="KW-0813">Transport</keyword>
<dbReference type="AlphaFoldDB" id="A0A7R9MCL3"/>
<organism evidence="11">
    <name type="scientific">Oppiella nova</name>
    <dbReference type="NCBI Taxonomy" id="334625"/>
    <lineage>
        <taxon>Eukaryota</taxon>
        <taxon>Metazoa</taxon>
        <taxon>Ecdysozoa</taxon>
        <taxon>Arthropoda</taxon>
        <taxon>Chelicerata</taxon>
        <taxon>Arachnida</taxon>
        <taxon>Acari</taxon>
        <taxon>Acariformes</taxon>
        <taxon>Sarcoptiformes</taxon>
        <taxon>Oribatida</taxon>
        <taxon>Brachypylina</taxon>
        <taxon>Oppioidea</taxon>
        <taxon>Oppiidae</taxon>
        <taxon>Oppiella</taxon>
    </lineage>
</organism>
<feature type="transmembrane region" description="Helical" evidence="9">
    <location>
        <begin position="304"/>
        <end position="322"/>
    </location>
</feature>
<dbReference type="EMBL" id="CAJPVJ010013179">
    <property type="protein sequence ID" value="CAG2174719.1"/>
    <property type="molecule type" value="Genomic_DNA"/>
</dbReference>
<dbReference type="Gene3D" id="2.60.40.4060">
    <property type="entry name" value="Reeler domain"/>
    <property type="match status" value="1"/>
</dbReference>
<keyword evidence="3 9" id="KW-0812">Transmembrane</keyword>
<evidence type="ECO:0000256" key="7">
    <source>
        <dbReference type="ARBA" id="ARBA00023180"/>
    </source>
</evidence>
<evidence type="ECO:0000256" key="6">
    <source>
        <dbReference type="ARBA" id="ARBA00023136"/>
    </source>
</evidence>